<accession>A0ABM9NXK3</accession>
<dbReference type="EMBL" id="OZ038524">
    <property type="protein sequence ID" value="CAL2083077.1"/>
    <property type="molecule type" value="Genomic_DNA"/>
</dbReference>
<evidence type="ECO:0000313" key="2">
    <source>
        <dbReference type="Proteomes" id="UP001497514"/>
    </source>
</evidence>
<sequence length="287" mass="33961">MTAKEWKYCQNNSDLILISGLTELKKSKRKNFESDFENGYGNYLISDKKNLWNYTGESKSLSKRLKQHSREKTSTFFKNYLKSEKQKRDSKKLLNISDFEIRTINTEIGRKELEEFGIVNIPTNLNKFQLGKRNLFKEKTNRKLWFEIQSNKSQIIEQGEKELKKAKAYNWFSAQIESSAGLYWVEHKTKGLIYIGESSDINKRYQTHSVRTYFSALRRNLGETILGFKLQTINGRKRYFSDIEDKKITEFLKNCSIKTLPISFGRFELEEYLIRKNSSILNRKDNK</sequence>
<evidence type="ECO:0008006" key="3">
    <source>
        <dbReference type="Google" id="ProtNLM"/>
    </source>
</evidence>
<proteinExistence type="predicted"/>
<dbReference type="InterPro" id="IPR035901">
    <property type="entry name" value="GIY-YIG_endonuc_sf"/>
</dbReference>
<keyword evidence="2" id="KW-1185">Reference proteome</keyword>
<dbReference type="RefSeq" id="WP_101903698.1">
    <property type="nucleotide sequence ID" value="NZ_OZ038524.1"/>
</dbReference>
<reference evidence="1 2" key="1">
    <citation type="submission" date="2024-05" db="EMBL/GenBank/DDBJ databases">
        <authorList>
            <person name="Duchaud E."/>
        </authorList>
    </citation>
    <scope>NUCLEOTIDE SEQUENCE [LARGE SCALE GENOMIC DNA]</scope>
    <source>
        <strain evidence="1">Ena-SAMPLE-TAB-13-05-2024-13:56:06:370-140309</strain>
    </source>
</reference>
<dbReference type="SUPFAM" id="SSF82771">
    <property type="entry name" value="GIY-YIG endonuclease"/>
    <property type="match status" value="1"/>
</dbReference>
<organism evidence="1 2">
    <name type="scientific">Tenacibaculum dicentrarchi</name>
    <dbReference type="NCBI Taxonomy" id="669041"/>
    <lineage>
        <taxon>Bacteria</taxon>
        <taxon>Pseudomonadati</taxon>
        <taxon>Bacteroidota</taxon>
        <taxon>Flavobacteriia</taxon>
        <taxon>Flavobacteriales</taxon>
        <taxon>Flavobacteriaceae</taxon>
        <taxon>Tenacibaculum</taxon>
    </lineage>
</organism>
<evidence type="ECO:0000313" key="1">
    <source>
        <dbReference type="EMBL" id="CAL2083077.1"/>
    </source>
</evidence>
<gene>
    <name evidence="1" type="ORF">TD3509T_1472</name>
</gene>
<name>A0ABM9NXK3_9FLAO</name>
<protein>
    <recommendedName>
        <fullName evidence="3">GIY-YIG domain-containing protein</fullName>
    </recommendedName>
</protein>
<dbReference type="Proteomes" id="UP001497514">
    <property type="component" value="Chromosome"/>
</dbReference>